<evidence type="ECO:0000313" key="3">
    <source>
        <dbReference type="Proteomes" id="UP000824214"/>
    </source>
</evidence>
<feature type="region of interest" description="Disordered" evidence="1">
    <location>
        <begin position="1"/>
        <end position="21"/>
    </location>
</feature>
<comment type="caution">
    <text evidence="2">The sequence shown here is derived from an EMBL/GenBank/DDBJ whole genome shotgun (WGS) entry which is preliminary data.</text>
</comment>
<name>A0A9D2LX69_9FIRM</name>
<protein>
    <submittedName>
        <fullName evidence="2">Uncharacterized protein</fullName>
    </submittedName>
</protein>
<gene>
    <name evidence="2" type="ORF">H9942_02580</name>
</gene>
<proteinExistence type="predicted"/>
<sequence length="76" mass="8668">MEETLTSLSQELEAEYGPSTIYDNDLEDMHSTVHHWESDGGGKHTVMHLSLMRFEEQPDVLNLVMGLHEIPETAQE</sequence>
<accession>A0A9D2LX69</accession>
<reference evidence="2" key="1">
    <citation type="journal article" date="2021" name="PeerJ">
        <title>Extensive microbial diversity within the chicken gut microbiome revealed by metagenomics and culture.</title>
        <authorList>
            <person name="Gilroy R."/>
            <person name="Ravi A."/>
            <person name="Getino M."/>
            <person name="Pursley I."/>
            <person name="Horton D.L."/>
            <person name="Alikhan N.F."/>
            <person name="Baker D."/>
            <person name="Gharbi K."/>
            <person name="Hall N."/>
            <person name="Watson M."/>
            <person name="Adriaenssens E.M."/>
            <person name="Foster-Nyarko E."/>
            <person name="Jarju S."/>
            <person name="Secka A."/>
            <person name="Antonio M."/>
            <person name="Oren A."/>
            <person name="Chaudhuri R.R."/>
            <person name="La Ragione R."/>
            <person name="Hildebrand F."/>
            <person name="Pallen M.J."/>
        </authorList>
    </citation>
    <scope>NUCLEOTIDE SEQUENCE</scope>
    <source>
        <strain evidence="2">ChiBcolR8-3208</strain>
    </source>
</reference>
<dbReference type="EMBL" id="DWXZ01000043">
    <property type="protein sequence ID" value="HJB36940.1"/>
    <property type="molecule type" value="Genomic_DNA"/>
</dbReference>
<organism evidence="2 3">
    <name type="scientific">Candidatus Acutalibacter ornithocaccae</name>
    <dbReference type="NCBI Taxonomy" id="2838416"/>
    <lineage>
        <taxon>Bacteria</taxon>
        <taxon>Bacillati</taxon>
        <taxon>Bacillota</taxon>
        <taxon>Clostridia</taxon>
        <taxon>Eubacteriales</taxon>
        <taxon>Acutalibacteraceae</taxon>
        <taxon>Acutalibacter</taxon>
    </lineage>
</organism>
<dbReference type="Proteomes" id="UP000824214">
    <property type="component" value="Unassembled WGS sequence"/>
</dbReference>
<reference evidence="2" key="2">
    <citation type="submission" date="2021-04" db="EMBL/GenBank/DDBJ databases">
        <authorList>
            <person name="Gilroy R."/>
        </authorList>
    </citation>
    <scope>NUCLEOTIDE SEQUENCE</scope>
    <source>
        <strain evidence="2">ChiBcolR8-3208</strain>
    </source>
</reference>
<feature type="compositionally biased region" description="Low complexity" evidence="1">
    <location>
        <begin position="1"/>
        <end position="11"/>
    </location>
</feature>
<evidence type="ECO:0000256" key="1">
    <source>
        <dbReference type="SAM" id="MobiDB-lite"/>
    </source>
</evidence>
<dbReference type="AlphaFoldDB" id="A0A9D2LX69"/>
<evidence type="ECO:0000313" key="2">
    <source>
        <dbReference type="EMBL" id="HJB36940.1"/>
    </source>
</evidence>